<name>X0YDW1_9ZZZZ</name>
<accession>X0YDW1</accession>
<protein>
    <submittedName>
        <fullName evidence="1">Uncharacterized protein</fullName>
    </submittedName>
</protein>
<proteinExistence type="predicted"/>
<dbReference type="AlphaFoldDB" id="X0YDW1"/>
<gene>
    <name evidence="1" type="ORF">S01H1_72415</name>
</gene>
<evidence type="ECO:0000313" key="1">
    <source>
        <dbReference type="EMBL" id="GAG34976.1"/>
    </source>
</evidence>
<reference evidence="1" key="1">
    <citation type="journal article" date="2014" name="Front. Microbiol.">
        <title>High frequency of phylogenetically diverse reductive dehalogenase-homologous genes in deep subseafloor sedimentary metagenomes.</title>
        <authorList>
            <person name="Kawai M."/>
            <person name="Futagami T."/>
            <person name="Toyoda A."/>
            <person name="Takaki Y."/>
            <person name="Nishi S."/>
            <person name="Hori S."/>
            <person name="Arai W."/>
            <person name="Tsubouchi T."/>
            <person name="Morono Y."/>
            <person name="Uchiyama I."/>
            <person name="Ito T."/>
            <person name="Fujiyama A."/>
            <person name="Inagaki F."/>
            <person name="Takami H."/>
        </authorList>
    </citation>
    <scope>NUCLEOTIDE SEQUENCE</scope>
    <source>
        <strain evidence="1">Expedition CK06-06</strain>
    </source>
</reference>
<organism evidence="1">
    <name type="scientific">marine sediment metagenome</name>
    <dbReference type="NCBI Taxonomy" id="412755"/>
    <lineage>
        <taxon>unclassified sequences</taxon>
        <taxon>metagenomes</taxon>
        <taxon>ecological metagenomes</taxon>
    </lineage>
</organism>
<sequence>MPPKDSAKWLVQELQLRELTGERTWRALWECYGWFCDEAELVPLQESMKARFAQELAKLCQRGQVRIREGGKLRRLTTYAVPDVEPAYLRTAA</sequence>
<comment type="caution">
    <text evidence="1">The sequence shown here is derived from an EMBL/GenBank/DDBJ whole genome shotgun (WGS) entry which is preliminary data.</text>
</comment>
<dbReference type="EMBL" id="BARS01048292">
    <property type="protein sequence ID" value="GAG34976.1"/>
    <property type="molecule type" value="Genomic_DNA"/>
</dbReference>